<comment type="caution">
    <text evidence="4">The sequence shown here is derived from an EMBL/GenBank/DDBJ whole genome shotgun (WGS) entry which is preliminary data.</text>
</comment>
<feature type="domain" description="INO80 complex subunit 3-like middle region" evidence="3">
    <location>
        <begin position="152"/>
        <end position="252"/>
    </location>
</feature>
<gene>
    <name evidence="4" type="ORF">LTR84_011754</name>
</gene>
<evidence type="ECO:0000256" key="1">
    <source>
        <dbReference type="SAM" id="MobiDB-lite"/>
    </source>
</evidence>
<evidence type="ECO:0000259" key="2">
    <source>
        <dbReference type="Pfam" id="PF14612"/>
    </source>
</evidence>
<evidence type="ECO:0008006" key="6">
    <source>
        <dbReference type="Google" id="ProtNLM"/>
    </source>
</evidence>
<feature type="compositionally biased region" description="Basic and acidic residues" evidence="1">
    <location>
        <begin position="270"/>
        <end position="279"/>
    </location>
</feature>
<dbReference type="InterPro" id="IPR032742">
    <property type="entry name" value="Iec3_N"/>
</dbReference>
<organism evidence="4 5">
    <name type="scientific">Exophiala bonariae</name>
    <dbReference type="NCBI Taxonomy" id="1690606"/>
    <lineage>
        <taxon>Eukaryota</taxon>
        <taxon>Fungi</taxon>
        <taxon>Dikarya</taxon>
        <taxon>Ascomycota</taxon>
        <taxon>Pezizomycotina</taxon>
        <taxon>Eurotiomycetes</taxon>
        <taxon>Chaetothyriomycetidae</taxon>
        <taxon>Chaetothyriales</taxon>
        <taxon>Herpotrichiellaceae</taxon>
        <taxon>Exophiala</taxon>
    </lineage>
</organism>
<accession>A0AAV9NJD7</accession>
<feature type="compositionally biased region" description="Polar residues" evidence="1">
    <location>
        <begin position="259"/>
        <end position="268"/>
    </location>
</feature>
<evidence type="ECO:0000313" key="5">
    <source>
        <dbReference type="Proteomes" id="UP001358417"/>
    </source>
</evidence>
<feature type="region of interest" description="Disordered" evidence="1">
    <location>
        <begin position="247"/>
        <end position="343"/>
    </location>
</feature>
<dbReference type="Proteomes" id="UP001358417">
    <property type="component" value="Unassembled WGS sequence"/>
</dbReference>
<feature type="domain" description="INO80 complex subunit 3 N-terminal" evidence="2">
    <location>
        <begin position="26"/>
        <end position="94"/>
    </location>
</feature>
<dbReference type="Pfam" id="PF24244">
    <property type="entry name" value="Iec3-like_M"/>
    <property type="match status" value="1"/>
</dbReference>
<dbReference type="InterPro" id="IPR055449">
    <property type="entry name" value="Iec3-like_M"/>
</dbReference>
<reference evidence="4 5" key="1">
    <citation type="submission" date="2023-08" db="EMBL/GenBank/DDBJ databases">
        <title>Black Yeasts Isolated from many extreme environments.</title>
        <authorList>
            <person name="Coleine C."/>
            <person name="Stajich J.E."/>
            <person name="Selbmann L."/>
        </authorList>
    </citation>
    <scope>NUCLEOTIDE SEQUENCE [LARGE SCALE GENOMIC DNA]</scope>
    <source>
        <strain evidence="4 5">CCFEE 5792</strain>
    </source>
</reference>
<protein>
    <recommendedName>
        <fullName evidence="6">IEC3 subunit of the Ino80 complex, chromatin re-modelling-domain-containing protein</fullName>
    </recommendedName>
</protein>
<dbReference type="GO" id="GO:0006338">
    <property type="term" value="P:chromatin remodeling"/>
    <property type="evidence" value="ECO:0007669"/>
    <property type="project" value="InterPro"/>
</dbReference>
<dbReference type="Pfam" id="PF14612">
    <property type="entry name" value="Ino80_Iec3"/>
    <property type="match status" value="1"/>
</dbReference>
<keyword evidence="5" id="KW-1185">Reference proteome</keyword>
<feature type="region of interest" description="Disordered" evidence="1">
    <location>
        <begin position="1"/>
        <end position="30"/>
    </location>
</feature>
<evidence type="ECO:0000259" key="3">
    <source>
        <dbReference type="Pfam" id="PF24244"/>
    </source>
</evidence>
<proteinExistence type="predicted"/>
<name>A0AAV9NJD7_9EURO</name>
<dbReference type="GO" id="GO:0031011">
    <property type="term" value="C:Ino80 complex"/>
    <property type="evidence" value="ECO:0007669"/>
    <property type="project" value="InterPro"/>
</dbReference>
<evidence type="ECO:0000313" key="4">
    <source>
        <dbReference type="EMBL" id="KAK5057753.1"/>
    </source>
</evidence>
<dbReference type="GeneID" id="89979904"/>
<dbReference type="RefSeq" id="XP_064708871.1">
    <property type="nucleotide sequence ID" value="XM_064855282.1"/>
</dbReference>
<dbReference type="AlphaFoldDB" id="A0AAV9NJD7"/>
<dbReference type="EMBL" id="JAVRRD010000006">
    <property type="protein sequence ID" value="KAK5057753.1"/>
    <property type="molecule type" value="Genomic_DNA"/>
</dbReference>
<sequence length="343" mass="38940">MSIADTSDAPVMEPPTVPDQPSGSRKSYRRKYRKIMVTFEEKMRESNTLFKEEQRIQDIAQRLAEQTDQLLQLLLDLNSRPQVPKTLRYDLKPPGHVGSSTSVAQETIDAEEGHSRLLKARHQLQNKQITPGEFKAIEQSLLQSEDFAPSQSYTSLLATVGPLLPQAERSESSKDRPIGYISIKEEDQYLQSLDGYFDRTYANPRQHAAGNLGSRTAERTIEREREMQLKNSVSVYNWLRRHQPQVFLQDNEPEKPSRATGSRTSTRKSAGKEALKQEPELYDDDGIAVDQGGSARGKRKRERDNDGGYRPKGGSSRGTKRKKEPKEETVRSKRPKKSISDAR</sequence>